<keyword evidence="1" id="KW-0472">Membrane</keyword>
<keyword evidence="1" id="KW-1133">Transmembrane helix</keyword>
<sequence>MGTLVWIQSVLNLYVCKVVINTFMTAKKLKTFSYFYNKKSVTGVENKTHIFMPIMQ</sequence>
<keyword evidence="1" id="KW-0812">Transmembrane</keyword>
<name>A0A0E9XT94_ANGAN</name>
<organism evidence="2">
    <name type="scientific">Anguilla anguilla</name>
    <name type="common">European freshwater eel</name>
    <name type="synonym">Muraena anguilla</name>
    <dbReference type="NCBI Taxonomy" id="7936"/>
    <lineage>
        <taxon>Eukaryota</taxon>
        <taxon>Metazoa</taxon>
        <taxon>Chordata</taxon>
        <taxon>Craniata</taxon>
        <taxon>Vertebrata</taxon>
        <taxon>Euteleostomi</taxon>
        <taxon>Actinopterygii</taxon>
        <taxon>Neopterygii</taxon>
        <taxon>Teleostei</taxon>
        <taxon>Anguilliformes</taxon>
        <taxon>Anguillidae</taxon>
        <taxon>Anguilla</taxon>
    </lineage>
</organism>
<evidence type="ECO:0000256" key="1">
    <source>
        <dbReference type="SAM" id="Phobius"/>
    </source>
</evidence>
<protein>
    <submittedName>
        <fullName evidence="2">Uncharacterized protein</fullName>
    </submittedName>
</protein>
<reference evidence="2" key="1">
    <citation type="submission" date="2014-11" db="EMBL/GenBank/DDBJ databases">
        <authorList>
            <person name="Amaro Gonzalez C."/>
        </authorList>
    </citation>
    <scope>NUCLEOTIDE SEQUENCE</scope>
</reference>
<proteinExistence type="predicted"/>
<accession>A0A0E9XT94</accession>
<dbReference type="EMBL" id="GBXM01002931">
    <property type="protein sequence ID" value="JAI05647.1"/>
    <property type="molecule type" value="Transcribed_RNA"/>
</dbReference>
<reference evidence="2" key="2">
    <citation type="journal article" date="2015" name="Fish Shellfish Immunol.">
        <title>Early steps in the European eel (Anguilla anguilla)-Vibrio vulnificus interaction in the gills: Role of the RtxA13 toxin.</title>
        <authorList>
            <person name="Callol A."/>
            <person name="Pajuelo D."/>
            <person name="Ebbesson L."/>
            <person name="Teles M."/>
            <person name="MacKenzie S."/>
            <person name="Amaro C."/>
        </authorList>
    </citation>
    <scope>NUCLEOTIDE SEQUENCE</scope>
</reference>
<evidence type="ECO:0000313" key="2">
    <source>
        <dbReference type="EMBL" id="JAI05647.1"/>
    </source>
</evidence>
<dbReference type="AlphaFoldDB" id="A0A0E9XT94"/>
<feature type="transmembrane region" description="Helical" evidence="1">
    <location>
        <begin position="6"/>
        <end position="24"/>
    </location>
</feature>